<dbReference type="Gene3D" id="1.10.287.950">
    <property type="entry name" value="Methyl-accepting chemotaxis protein"/>
    <property type="match status" value="1"/>
</dbReference>
<proteinExistence type="predicted"/>
<feature type="compositionally biased region" description="Polar residues" evidence="2">
    <location>
        <begin position="1"/>
        <end position="21"/>
    </location>
</feature>
<dbReference type="Proteomes" id="UP001642540">
    <property type="component" value="Unassembled WGS sequence"/>
</dbReference>
<evidence type="ECO:0000313" key="4">
    <source>
        <dbReference type="Proteomes" id="UP001642540"/>
    </source>
</evidence>
<gene>
    <name evidence="3" type="ORF">ODALV1_LOCUS29989</name>
</gene>
<sequence length="376" mass="42231">MADDSASSHLASNDKNASTFNPARPDTTSKSRESNDGSFRPEHTYMQEGDGNRQPVADFRFLPLVLVPTSGNEVSAVERERNRNRTKSSENINTNRVNENARDTSLVPIDNPRNVSALAPVLKAPMLIPQNLNANDTLNAMAHMMKVGIQHLSLQMQSLALTVEQTNGTVTEVLKNQTQTRNQLDVLNTAVEEIQNKLQGMDERFDNLEGFVNGLSDDLQNYLRRIDQLPVQEQPVGPLVIIGPNNENIPLWAALLAMPRYQQFLVVLGVIGISYISWRVALWAYPYIAEAVPAICLRISGLPDTAAQYLEKVNWDEFFRRFANMGRDGGFNFTQFMNDPIARQMADCMFGRNILVFIGTLIEVIRQRYGDDFKAQ</sequence>
<accession>A0ABP1S675</accession>
<evidence type="ECO:0000256" key="1">
    <source>
        <dbReference type="SAM" id="Coils"/>
    </source>
</evidence>
<evidence type="ECO:0000256" key="2">
    <source>
        <dbReference type="SAM" id="MobiDB-lite"/>
    </source>
</evidence>
<name>A0ABP1S675_9HEXA</name>
<comment type="caution">
    <text evidence="3">The sequence shown here is derived from an EMBL/GenBank/DDBJ whole genome shotgun (WGS) entry which is preliminary data.</text>
</comment>
<reference evidence="3 4" key="1">
    <citation type="submission" date="2024-08" db="EMBL/GenBank/DDBJ databases">
        <authorList>
            <person name="Cucini C."/>
            <person name="Frati F."/>
        </authorList>
    </citation>
    <scope>NUCLEOTIDE SEQUENCE [LARGE SCALE GENOMIC DNA]</scope>
</reference>
<feature type="compositionally biased region" description="Basic and acidic residues" evidence="2">
    <location>
        <begin position="27"/>
        <end position="45"/>
    </location>
</feature>
<feature type="region of interest" description="Disordered" evidence="2">
    <location>
        <begin position="73"/>
        <end position="95"/>
    </location>
</feature>
<keyword evidence="1" id="KW-0175">Coiled coil</keyword>
<protein>
    <submittedName>
        <fullName evidence="3">Uncharacterized protein</fullName>
    </submittedName>
</protein>
<feature type="region of interest" description="Disordered" evidence="2">
    <location>
        <begin position="1"/>
        <end position="54"/>
    </location>
</feature>
<organism evidence="3 4">
    <name type="scientific">Orchesella dallaii</name>
    <dbReference type="NCBI Taxonomy" id="48710"/>
    <lineage>
        <taxon>Eukaryota</taxon>
        <taxon>Metazoa</taxon>
        <taxon>Ecdysozoa</taxon>
        <taxon>Arthropoda</taxon>
        <taxon>Hexapoda</taxon>
        <taxon>Collembola</taxon>
        <taxon>Entomobryomorpha</taxon>
        <taxon>Entomobryoidea</taxon>
        <taxon>Orchesellidae</taxon>
        <taxon>Orchesellinae</taxon>
        <taxon>Orchesella</taxon>
    </lineage>
</organism>
<keyword evidence="4" id="KW-1185">Reference proteome</keyword>
<dbReference type="EMBL" id="CAXLJM020000160">
    <property type="protein sequence ID" value="CAL8143904.1"/>
    <property type="molecule type" value="Genomic_DNA"/>
</dbReference>
<feature type="coiled-coil region" evidence="1">
    <location>
        <begin position="177"/>
        <end position="204"/>
    </location>
</feature>
<evidence type="ECO:0000313" key="3">
    <source>
        <dbReference type="EMBL" id="CAL8143904.1"/>
    </source>
</evidence>